<dbReference type="PANTHER" id="PTHR30461">
    <property type="entry name" value="DNA-INVERTASE FROM LAMBDOID PROPHAGE"/>
    <property type="match status" value="1"/>
</dbReference>
<dbReference type="Pfam" id="PF07508">
    <property type="entry name" value="Recombinase"/>
    <property type="match status" value="1"/>
</dbReference>
<dbReference type="Pfam" id="PF00239">
    <property type="entry name" value="Resolvase"/>
    <property type="match status" value="1"/>
</dbReference>
<dbReference type="Proteomes" id="UP000294947">
    <property type="component" value="Unassembled WGS sequence"/>
</dbReference>
<dbReference type="GO" id="GO:0003677">
    <property type="term" value="F:DNA binding"/>
    <property type="evidence" value="ECO:0007669"/>
    <property type="project" value="InterPro"/>
</dbReference>
<dbReference type="InterPro" id="IPR036162">
    <property type="entry name" value="Resolvase-like_N_sf"/>
</dbReference>
<dbReference type="InterPro" id="IPR011109">
    <property type="entry name" value="DNA_bind_recombinase_dom"/>
</dbReference>
<dbReference type="InterPro" id="IPR025827">
    <property type="entry name" value="Zn_ribbon_recom_dom"/>
</dbReference>
<dbReference type="EMBL" id="SMKW01000042">
    <property type="protein sequence ID" value="TDD43068.1"/>
    <property type="molecule type" value="Genomic_DNA"/>
</dbReference>
<gene>
    <name evidence="3" type="ORF">E1288_27770</name>
</gene>
<comment type="caution">
    <text evidence="3">The sequence shown here is derived from an EMBL/GenBank/DDBJ whole genome shotgun (WGS) entry which is preliminary data.</text>
</comment>
<evidence type="ECO:0000259" key="2">
    <source>
        <dbReference type="PROSITE" id="PS51737"/>
    </source>
</evidence>
<dbReference type="SMART" id="SM00857">
    <property type="entry name" value="Resolvase"/>
    <property type="match status" value="1"/>
</dbReference>
<accession>A0A4R4YE99</accession>
<dbReference type="InterPro" id="IPR006119">
    <property type="entry name" value="Resolv_N"/>
</dbReference>
<dbReference type="Pfam" id="PF13408">
    <property type="entry name" value="Zn_ribbon_recom"/>
    <property type="match status" value="1"/>
</dbReference>
<dbReference type="AlphaFoldDB" id="A0A4R4YE99"/>
<dbReference type="InterPro" id="IPR038109">
    <property type="entry name" value="DNA_bind_recomb_sf"/>
</dbReference>
<dbReference type="CDD" id="cd00338">
    <property type="entry name" value="Ser_Recombinase"/>
    <property type="match status" value="1"/>
</dbReference>
<dbReference type="Gene3D" id="3.90.1750.20">
    <property type="entry name" value="Putative Large Serine Recombinase, Chain B, Domain 2"/>
    <property type="match status" value="1"/>
</dbReference>
<dbReference type="PROSITE" id="PS51737">
    <property type="entry name" value="RECOMBINASE_DNA_BIND"/>
    <property type="match status" value="1"/>
</dbReference>
<dbReference type="SUPFAM" id="SSF53041">
    <property type="entry name" value="Resolvase-like"/>
    <property type="match status" value="1"/>
</dbReference>
<feature type="region of interest" description="Disordered" evidence="1">
    <location>
        <begin position="534"/>
        <end position="561"/>
    </location>
</feature>
<reference evidence="3 4" key="1">
    <citation type="submission" date="2019-03" db="EMBL/GenBank/DDBJ databases">
        <title>Draft genome sequences of novel Actinobacteria.</title>
        <authorList>
            <person name="Sahin N."/>
            <person name="Ay H."/>
            <person name="Saygin H."/>
        </authorList>
    </citation>
    <scope>NUCLEOTIDE SEQUENCE [LARGE SCALE GENOMIC DNA]</scope>
    <source>
        <strain evidence="3 4">7K502</strain>
    </source>
</reference>
<dbReference type="PANTHER" id="PTHR30461:SF23">
    <property type="entry name" value="DNA RECOMBINASE-RELATED"/>
    <property type="match status" value="1"/>
</dbReference>
<name>A0A4R4YE99_9PSEU</name>
<dbReference type="GO" id="GO:0000150">
    <property type="term" value="F:DNA strand exchange activity"/>
    <property type="evidence" value="ECO:0007669"/>
    <property type="project" value="InterPro"/>
</dbReference>
<dbReference type="RefSeq" id="WP_132490079.1">
    <property type="nucleotide sequence ID" value="NZ_SMKW01000042.1"/>
</dbReference>
<feature type="domain" description="Recombinase" evidence="2">
    <location>
        <begin position="164"/>
        <end position="325"/>
    </location>
</feature>
<dbReference type="OrthoDB" id="3372479at2"/>
<dbReference type="Gene3D" id="3.40.50.1390">
    <property type="entry name" value="Resolvase, N-terminal catalytic domain"/>
    <property type="match status" value="1"/>
</dbReference>
<protein>
    <submittedName>
        <fullName evidence="3">Recombinase family protein</fullName>
    </submittedName>
</protein>
<sequence length="561" mass="63256">MSTWFAFYGRVSTEDQQDPEASRQWQRTRARALTDSHGEIVADFFDIGRSRSLPWKRRPEATRLLEALKDPQRGFDAVVIGEPQRAFYGNQYGLTFPVFEHYGVELWVPEVGGPIDPNSEAHDLIMSVFGGMSKGERNRIKIRVRSAMGSQAQIEGRYLGGRPPYGYRLADAGPHPNPGKAADGKRLHTLEPDPETAPVVQRIFAEYLAGAGIYAIAEGLTRDGILCPSAYDPARNPHRSGIAWSKSAIRTILGNPRYTGFQVWNKQHKHEALIDVEDVALGHETRMRWNDPNEWIWSDDLAHSPLIDREDFNQAAARQVSAEATVKLRKPHRSKNAYALKGLVYCASCERRMQGQYNHGRAYYRCRYTMEYAVANKLDHPRNVYFREVDILPDLDGWLASLFTDDRIHDTVTRLAAAADDDTGRGTEHLRAAQATIRDCQRKLTRYRQALDEGSDPGVIGRWIADVEAQQVQAEAVLRRTTPRRAKITPDYVEQLFIACRSAARSLHRAAPERKAPVYRALGLKVTYQKETHTAEVQVDPDPSSVGILSCPRGDLNPHAH</sequence>
<organism evidence="3 4">
    <name type="scientific">Saccharopolyspora elongata</name>
    <dbReference type="NCBI Taxonomy" id="2530387"/>
    <lineage>
        <taxon>Bacteria</taxon>
        <taxon>Bacillati</taxon>
        <taxon>Actinomycetota</taxon>
        <taxon>Actinomycetes</taxon>
        <taxon>Pseudonocardiales</taxon>
        <taxon>Pseudonocardiaceae</taxon>
        <taxon>Saccharopolyspora</taxon>
    </lineage>
</organism>
<evidence type="ECO:0000313" key="4">
    <source>
        <dbReference type="Proteomes" id="UP000294947"/>
    </source>
</evidence>
<dbReference type="InterPro" id="IPR050639">
    <property type="entry name" value="SSR_resolvase"/>
</dbReference>
<evidence type="ECO:0000256" key="1">
    <source>
        <dbReference type="SAM" id="MobiDB-lite"/>
    </source>
</evidence>
<evidence type="ECO:0000313" key="3">
    <source>
        <dbReference type="EMBL" id="TDD43068.1"/>
    </source>
</evidence>
<proteinExistence type="predicted"/>
<keyword evidence="4" id="KW-1185">Reference proteome</keyword>